<dbReference type="Proteomes" id="UP001196413">
    <property type="component" value="Unassembled WGS sequence"/>
</dbReference>
<dbReference type="EMBL" id="JAHQIW010001991">
    <property type="protein sequence ID" value="KAJ1354178.1"/>
    <property type="molecule type" value="Genomic_DNA"/>
</dbReference>
<proteinExistence type="predicted"/>
<sequence length="373" mass="42216">MNLVGKQKKPENVSRRPSSVILSLGRLTVVKLRTENLKRVHVLMDSGAELSFVDEGLVEELGLRATEKVKLSLNTFGNDTFQEHSAGKVRLDAWDQQGKKLSLSLFTHNNISRSIQRPSLSQKNTAFIRENKIKIDVNVNQENESIQPAILVGCDQLWPLIKGKDPLVALPSGLHLFSTRLEYLHTGRPTFEAPDSKSHERSALLGLHLSAPGEKTPQDNYRCDDFRELQECFTLKGHVNTALLCSSNQNDIEVSYLGNTLNKQESDPAYYLSEAQTLMNTKQQVIEVFRSSCKLMEKFCDIWTQHYLTSLREKHQSGQNKKRGAKRPPKKGDVVLIDIPGKLAELNNSSKTPKELVVKRWSHYHRGVQFGDY</sequence>
<accession>A0AAD5QJ82</accession>
<keyword evidence="4" id="KW-1185">Reference proteome</keyword>
<evidence type="ECO:0000313" key="4">
    <source>
        <dbReference type="Proteomes" id="UP001196413"/>
    </source>
</evidence>
<evidence type="ECO:0000313" key="2">
    <source>
        <dbReference type="EMBL" id="KAJ1354178.1"/>
    </source>
</evidence>
<dbReference type="EMBL" id="JAHQIW010003667">
    <property type="protein sequence ID" value="KAJ1359676.1"/>
    <property type="molecule type" value="Genomic_DNA"/>
</dbReference>
<evidence type="ECO:0008006" key="5">
    <source>
        <dbReference type="Google" id="ProtNLM"/>
    </source>
</evidence>
<comment type="caution">
    <text evidence="2">The sequence shown here is derived from an EMBL/GenBank/DDBJ whole genome shotgun (WGS) entry which is preliminary data.</text>
</comment>
<dbReference type="AlphaFoldDB" id="A0AAD5QJ82"/>
<protein>
    <recommendedName>
        <fullName evidence="5">Peptidase A2 domain-containing protein</fullName>
    </recommendedName>
</protein>
<evidence type="ECO:0000256" key="1">
    <source>
        <dbReference type="SAM" id="MobiDB-lite"/>
    </source>
</evidence>
<feature type="region of interest" description="Disordered" evidence="1">
    <location>
        <begin position="313"/>
        <end position="332"/>
    </location>
</feature>
<reference evidence="2" key="1">
    <citation type="submission" date="2021-06" db="EMBL/GenBank/DDBJ databases">
        <title>Parelaphostrongylus tenuis whole genome reference sequence.</title>
        <authorList>
            <person name="Garwood T.J."/>
            <person name="Larsen P.A."/>
            <person name="Fountain-Jones N.M."/>
            <person name="Garbe J.R."/>
            <person name="Macchietto M.G."/>
            <person name="Kania S.A."/>
            <person name="Gerhold R.W."/>
            <person name="Richards J.E."/>
            <person name="Wolf T.M."/>
        </authorList>
    </citation>
    <scope>NUCLEOTIDE SEQUENCE</scope>
    <source>
        <strain evidence="2">MNPRO001-30</strain>
        <tissue evidence="2">Meninges</tissue>
    </source>
</reference>
<evidence type="ECO:0000313" key="3">
    <source>
        <dbReference type="EMBL" id="KAJ1359676.1"/>
    </source>
</evidence>
<organism evidence="2 4">
    <name type="scientific">Parelaphostrongylus tenuis</name>
    <name type="common">Meningeal worm</name>
    <dbReference type="NCBI Taxonomy" id="148309"/>
    <lineage>
        <taxon>Eukaryota</taxon>
        <taxon>Metazoa</taxon>
        <taxon>Ecdysozoa</taxon>
        <taxon>Nematoda</taxon>
        <taxon>Chromadorea</taxon>
        <taxon>Rhabditida</taxon>
        <taxon>Rhabditina</taxon>
        <taxon>Rhabditomorpha</taxon>
        <taxon>Strongyloidea</taxon>
        <taxon>Metastrongylidae</taxon>
        <taxon>Parelaphostrongylus</taxon>
    </lineage>
</organism>
<feature type="compositionally biased region" description="Basic residues" evidence="1">
    <location>
        <begin position="320"/>
        <end position="329"/>
    </location>
</feature>
<name>A0AAD5QJ82_PARTN</name>
<gene>
    <name evidence="2" type="ORF">KIN20_011020</name>
    <name evidence="3" type="ORF">KIN20_018459</name>
</gene>